<dbReference type="AlphaFoldDB" id="U2BT68"/>
<sequence length="39" mass="4486">MKAKALFCEIRGAVLRNQRYYSSKTELLSGVNRTSIRPQ</sequence>
<comment type="caution">
    <text evidence="1">The sequence shown here is derived from an EMBL/GenBank/DDBJ whole genome shotgun (WGS) entry which is preliminary data.</text>
</comment>
<evidence type="ECO:0000313" key="1">
    <source>
        <dbReference type="EMBL" id="ERI81384.1"/>
    </source>
</evidence>
<dbReference type="Proteomes" id="UP000016496">
    <property type="component" value="Unassembled WGS sequence"/>
</dbReference>
<reference evidence="1 2" key="1">
    <citation type="submission" date="2013-08" db="EMBL/GenBank/DDBJ databases">
        <authorList>
            <person name="Weinstock G."/>
            <person name="Sodergren E."/>
            <person name="Wylie T."/>
            <person name="Fulton L."/>
            <person name="Fulton R."/>
            <person name="Fronick C."/>
            <person name="O'Laughlin M."/>
            <person name="Godfrey J."/>
            <person name="Miner T."/>
            <person name="Herter B."/>
            <person name="Appelbaum E."/>
            <person name="Cordes M."/>
            <person name="Lek S."/>
            <person name="Wollam A."/>
            <person name="Pepin K.H."/>
            <person name="Palsikar V.B."/>
            <person name="Mitreva M."/>
            <person name="Wilson R.K."/>
        </authorList>
    </citation>
    <scope>NUCLEOTIDE SEQUENCE [LARGE SCALE GENOMIC DNA]</scope>
    <source>
        <strain evidence="1 2">F0041</strain>
    </source>
</reference>
<dbReference type="PATRIC" id="fig|1321819.3.peg.2995"/>
<name>U2BT68_9BACE</name>
<dbReference type="HOGENOM" id="CLU_3305006_0_0_10"/>
<accession>U2BT68</accession>
<organism evidence="1 2">
    <name type="scientific">Bacteroides pyogenes F0041</name>
    <dbReference type="NCBI Taxonomy" id="1321819"/>
    <lineage>
        <taxon>Bacteria</taxon>
        <taxon>Pseudomonadati</taxon>
        <taxon>Bacteroidota</taxon>
        <taxon>Bacteroidia</taxon>
        <taxon>Bacteroidales</taxon>
        <taxon>Bacteroidaceae</taxon>
        <taxon>Bacteroides</taxon>
    </lineage>
</organism>
<dbReference type="EMBL" id="AWSV01000163">
    <property type="protein sequence ID" value="ERI81384.1"/>
    <property type="molecule type" value="Genomic_DNA"/>
</dbReference>
<gene>
    <name evidence="1" type="ORF">HMPREF1981_03245</name>
</gene>
<evidence type="ECO:0000313" key="2">
    <source>
        <dbReference type="Proteomes" id="UP000016496"/>
    </source>
</evidence>
<proteinExistence type="predicted"/>
<protein>
    <submittedName>
        <fullName evidence="1">Uncharacterized protein</fullName>
    </submittedName>
</protein>